<reference evidence="2" key="1">
    <citation type="submission" date="2020-03" db="EMBL/GenBank/DDBJ databases">
        <title>A high-quality chromosome-level genome assembly of a woody plant with both climbing and erect habits, Rhamnella rubrinervis.</title>
        <authorList>
            <person name="Lu Z."/>
            <person name="Yang Y."/>
            <person name="Zhu X."/>
            <person name="Sun Y."/>
        </authorList>
    </citation>
    <scope>NUCLEOTIDE SEQUENCE</scope>
    <source>
        <strain evidence="2">BYM</strain>
        <tissue evidence="2">Leaf</tissue>
    </source>
</reference>
<dbReference type="GO" id="GO:0048437">
    <property type="term" value="P:floral organ development"/>
    <property type="evidence" value="ECO:0007669"/>
    <property type="project" value="TreeGrafter"/>
</dbReference>
<name>A0A8K0HI81_9ROSA</name>
<dbReference type="GO" id="GO:0004842">
    <property type="term" value="F:ubiquitin-protein transferase activity"/>
    <property type="evidence" value="ECO:0007669"/>
    <property type="project" value="InterPro"/>
</dbReference>
<feature type="compositionally biased region" description="Polar residues" evidence="1">
    <location>
        <begin position="96"/>
        <end position="108"/>
    </location>
</feature>
<dbReference type="GO" id="GO:0031624">
    <property type="term" value="F:ubiquitin conjugating enzyme binding"/>
    <property type="evidence" value="ECO:0007669"/>
    <property type="project" value="TreeGrafter"/>
</dbReference>
<keyword evidence="3" id="KW-1185">Reference proteome</keyword>
<evidence type="ECO:0000313" key="2">
    <source>
        <dbReference type="EMBL" id="KAF3452553.1"/>
    </source>
</evidence>
<comment type="caution">
    <text evidence="2">The sequence shown here is derived from an EMBL/GenBank/DDBJ whole genome shotgun (WGS) entry which is preliminary data.</text>
</comment>
<feature type="region of interest" description="Disordered" evidence="1">
    <location>
        <begin position="83"/>
        <end position="108"/>
    </location>
</feature>
<gene>
    <name evidence="2" type="ORF">FNV43_RR02986</name>
</gene>
<organism evidence="2 3">
    <name type="scientific">Rhamnella rubrinervis</name>
    <dbReference type="NCBI Taxonomy" id="2594499"/>
    <lineage>
        <taxon>Eukaryota</taxon>
        <taxon>Viridiplantae</taxon>
        <taxon>Streptophyta</taxon>
        <taxon>Embryophyta</taxon>
        <taxon>Tracheophyta</taxon>
        <taxon>Spermatophyta</taxon>
        <taxon>Magnoliopsida</taxon>
        <taxon>eudicotyledons</taxon>
        <taxon>Gunneridae</taxon>
        <taxon>Pentapetalae</taxon>
        <taxon>rosids</taxon>
        <taxon>fabids</taxon>
        <taxon>Rosales</taxon>
        <taxon>Rhamnaceae</taxon>
        <taxon>rhamnoid group</taxon>
        <taxon>Rhamneae</taxon>
        <taxon>Rhamnella</taxon>
    </lineage>
</organism>
<proteinExistence type="predicted"/>
<protein>
    <submittedName>
        <fullName evidence="2">Uncharacterized protein</fullName>
    </submittedName>
</protein>
<dbReference type="Proteomes" id="UP000796880">
    <property type="component" value="Unassembled WGS sequence"/>
</dbReference>
<dbReference type="PANTHER" id="PTHR46400:SF5">
    <property type="entry name" value="RING-TYPE DOMAIN-CONTAINING PROTEIN"/>
    <property type="match status" value="1"/>
</dbReference>
<feature type="compositionally biased region" description="Basic and acidic residues" evidence="1">
    <location>
        <begin position="83"/>
        <end position="94"/>
    </location>
</feature>
<accession>A0A8K0HI81</accession>
<evidence type="ECO:0000256" key="1">
    <source>
        <dbReference type="SAM" id="MobiDB-lite"/>
    </source>
</evidence>
<dbReference type="InterPro" id="IPR033276">
    <property type="entry name" value="BB"/>
</dbReference>
<dbReference type="PANTHER" id="PTHR46400">
    <property type="entry name" value="RING/U-BOX SUPERFAMILY PROTEIN"/>
    <property type="match status" value="1"/>
</dbReference>
<dbReference type="AlphaFoldDB" id="A0A8K0HI81"/>
<dbReference type="GO" id="GO:0046621">
    <property type="term" value="P:negative regulation of organ growth"/>
    <property type="evidence" value="ECO:0007669"/>
    <property type="project" value="InterPro"/>
</dbReference>
<dbReference type="OrthoDB" id="9984778at2759"/>
<sequence>MSWNPHMEVHYINTSYPYSTAGSFMEYVEGLTYEHVNFIFSGASHTQESVYPSMNTNFYKFGLSEPGSTSYYDVVNAYEVHDHEPRSDEYRRPLENSPTMTNEQTAAANSEWAGNNTNNLDIPVECPRRHQNSHDYQVVWQDNVDPDNMTYEELLELGEAVGTQSRGLSQELISLLPISKYKCSFFSLKKSRHDRWNTNEVIDGSLCHASISIMLAVVQDGLASTRLAPYVTKRFLAMHQNTEIND</sequence>
<dbReference type="GO" id="GO:0016567">
    <property type="term" value="P:protein ubiquitination"/>
    <property type="evidence" value="ECO:0007669"/>
    <property type="project" value="InterPro"/>
</dbReference>
<dbReference type="EMBL" id="VOIH02000002">
    <property type="protein sequence ID" value="KAF3452553.1"/>
    <property type="molecule type" value="Genomic_DNA"/>
</dbReference>
<evidence type="ECO:0000313" key="3">
    <source>
        <dbReference type="Proteomes" id="UP000796880"/>
    </source>
</evidence>